<name>A0A9W7F7R1_9STRA</name>
<reference evidence="2" key="1">
    <citation type="submission" date="2022-07" db="EMBL/GenBank/DDBJ databases">
        <title>Genome analysis of Parmales, a sister group of diatoms, reveals the evolutionary specialization of diatoms from phago-mixotrophs to photoautotrophs.</title>
        <authorList>
            <person name="Ban H."/>
            <person name="Sato S."/>
            <person name="Yoshikawa S."/>
            <person name="Kazumasa Y."/>
            <person name="Nakamura Y."/>
            <person name="Ichinomiya M."/>
            <person name="Saitoh K."/>
            <person name="Sato N."/>
            <person name="Blanc-Mathieu R."/>
            <person name="Endo H."/>
            <person name="Kuwata A."/>
            <person name="Ogata H."/>
        </authorList>
    </citation>
    <scope>NUCLEOTIDE SEQUENCE</scope>
</reference>
<evidence type="ECO:0000313" key="3">
    <source>
        <dbReference type="Proteomes" id="UP001165082"/>
    </source>
</evidence>
<dbReference type="EMBL" id="BRXZ01000073">
    <property type="protein sequence ID" value="GMI04403.1"/>
    <property type="molecule type" value="Genomic_DNA"/>
</dbReference>
<keyword evidence="3" id="KW-1185">Reference proteome</keyword>
<dbReference type="OrthoDB" id="38641at2759"/>
<dbReference type="Gene3D" id="3.40.50.300">
    <property type="entry name" value="P-loop containing nucleotide triphosphate hydrolases"/>
    <property type="match status" value="1"/>
</dbReference>
<dbReference type="InterPro" id="IPR027417">
    <property type="entry name" value="P-loop_NTPase"/>
</dbReference>
<comment type="caution">
    <text evidence="2">The sequence shown here is derived from an EMBL/GenBank/DDBJ whole genome shotgun (WGS) entry which is preliminary data.</text>
</comment>
<gene>
    <name evidence="2" type="ORF">TrRE_jg13268</name>
</gene>
<proteinExistence type="predicted"/>
<feature type="signal peptide" evidence="1">
    <location>
        <begin position="1"/>
        <end position="16"/>
    </location>
</feature>
<evidence type="ECO:0000256" key="1">
    <source>
        <dbReference type="SAM" id="SignalP"/>
    </source>
</evidence>
<organism evidence="2 3">
    <name type="scientific">Triparma retinervis</name>
    <dbReference type="NCBI Taxonomy" id="2557542"/>
    <lineage>
        <taxon>Eukaryota</taxon>
        <taxon>Sar</taxon>
        <taxon>Stramenopiles</taxon>
        <taxon>Ochrophyta</taxon>
        <taxon>Bolidophyceae</taxon>
        <taxon>Parmales</taxon>
        <taxon>Triparmaceae</taxon>
        <taxon>Triparma</taxon>
    </lineage>
</organism>
<accession>A0A9W7F7R1</accession>
<feature type="chain" id="PRO_5040982805" evidence="1">
    <location>
        <begin position="17"/>
        <end position="308"/>
    </location>
</feature>
<keyword evidence="1" id="KW-0732">Signal</keyword>
<sequence>MHRSATSLLAGILVEATSIPVGPSNRLIQPAFDNVKGFYEFRDVVLQNDDIMKYQQTDYGNVDHYKPAVAAADVLEVGANVHLDGSPYELKVGKQGWRFNFRKGAEYLGIMNQYPVWLQKDPRMCITASSWYPLLEVPPAVIYTYRSPIEVAGSMFKRDGPIFPISRGLRLWLIYNRHALQNADGLCTVFTTGKRMFSEPMEELVRIRSELKSMCNIDLPNTGAIDKSIVDDFFDSALIHNKAKASDSKPSNQLTGLRGCTYPDWRSSVENKRFQTVEEDLYKKAMQVYCDLESGFVMKDVWEYPWPL</sequence>
<dbReference type="AlphaFoldDB" id="A0A9W7F7R1"/>
<dbReference type="Proteomes" id="UP001165082">
    <property type="component" value="Unassembled WGS sequence"/>
</dbReference>
<protein>
    <submittedName>
        <fullName evidence="2">Uncharacterized protein</fullName>
    </submittedName>
</protein>
<evidence type="ECO:0000313" key="2">
    <source>
        <dbReference type="EMBL" id="GMI04403.1"/>
    </source>
</evidence>
<dbReference type="SUPFAM" id="SSF52540">
    <property type="entry name" value="P-loop containing nucleoside triphosphate hydrolases"/>
    <property type="match status" value="1"/>
</dbReference>